<dbReference type="Pfam" id="PF08870">
    <property type="entry name" value="DndE"/>
    <property type="match status" value="1"/>
</dbReference>
<dbReference type="eggNOG" id="ENOG50307RI">
    <property type="taxonomic scope" value="Bacteria"/>
</dbReference>
<dbReference type="RefSeq" id="WP_011332376.1">
    <property type="nucleotide sequence ID" value="NC_007492.2"/>
</dbReference>
<evidence type="ECO:0008006" key="3">
    <source>
        <dbReference type="Google" id="ProtNLM"/>
    </source>
</evidence>
<dbReference type="Gene3D" id="1.10.1220.160">
    <property type="entry name" value="DNA sulphur modification protein DndE"/>
    <property type="match status" value="1"/>
</dbReference>
<dbReference type="Proteomes" id="UP000002704">
    <property type="component" value="Chromosome"/>
</dbReference>
<reference evidence="1 2" key="1">
    <citation type="journal article" date="2009" name="Genome Biol.">
        <title>Genomic and genetic analyses of diversity and plant interactions of Pseudomonas fluorescens.</title>
        <authorList>
            <person name="Silby M.W."/>
            <person name="Cerdeno-Tarraga A.M."/>
            <person name="Vernikos G.S."/>
            <person name="Giddens S.R."/>
            <person name="Jackson R.W."/>
            <person name="Preston G.M."/>
            <person name="Zhang X.X."/>
            <person name="Moon C.D."/>
            <person name="Gehrig S.M."/>
            <person name="Godfrey S.A."/>
            <person name="Knight C.G."/>
            <person name="Malone J.G."/>
            <person name="Robinson Z."/>
            <person name="Spiers A.J."/>
            <person name="Harris S."/>
            <person name="Challis G.L."/>
            <person name="Yaxley A.M."/>
            <person name="Harris D."/>
            <person name="Seeger K."/>
            <person name="Murphy L."/>
            <person name="Rutter S."/>
            <person name="Squares R."/>
            <person name="Quail M.A."/>
            <person name="Saunders E."/>
            <person name="Mavromatis K."/>
            <person name="Brettin T.S."/>
            <person name="Bentley S.D."/>
            <person name="Hothersall J."/>
            <person name="Stephens E."/>
            <person name="Thomas C.M."/>
            <person name="Parkhill J."/>
            <person name="Levy S.B."/>
            <person name="Rainey P.B."/>
            <person name="Thomson N.R."/>
        </authorList>
    </citation>
    <scope>NUCLEOTIDE SEQUENCE [LARGE SCALE GENOMIC DNA]</scope>
    <source>
        <strain evidence="1 2">Pf0-1</strain>
    </source>
</reference>
<name>Q3KIC2_PSEPF</name>
<sequence length="119" mass="13764">MIIDRIRLTAAAKVQLSTLKRRYGLEHNNTICRYALCMSLATPGELIQEELSFLGGLEIDWKTFTTGNEDFYINLVKAWSENNAQHVDDESIKRYITLHVHRGLSFLSGRSERLEFMLE</sequence>
<dbReference type="HOGENOM" id="CLU_162722_0_0_6"/>
<organism evidence="1 2">
    <name type="scientific">Pseudomonas fluorescens (strain Pf0-1)</name>
    <dbReference type="NCBI Taxonomy" id="205922"/>
    <lineage>
        <taxon>Bacteria</taxon>
        <taxon>Pseudomonadati</taxon>
        <taxon>Pseudomonadota</taxon>
        <taxon>Gammaproteobacteria</taxon>
        <taxon>Pseudomonadales</taxon>
        <taxon>Pseudomonadaceae</taxon>
        <taxon>Pseudomonas</taxon>
    </lineage>
</organism>
<dbReference type="InterPro" id="IPR038472">
    <property type="entry name" value="DndE_sf"/>
</dbReference>
<evidence type="ECO:0000313" key="2">
    <source>
        <dbReference type="Proteomes" id="UP000002704"/>
    </source>
</evidence>
<dbReference type="AlphaFoldDB" id="Q3KIC2"/>
<accession>Q3KIC2</accession>
<proteinExistence type="predicted"/>
<dbReference type="KEGG" id="pfo:Pfl01_0741"/>
<evidence type="ECO:0000313" key="1">
    <source>
        <dbReference type="EMBL" id="ABA72484.1"/>
    </source>
</evidence>
<dbReference type="REBASE" id="187082">
    <property type="entry name" value="M.PflCDndEP"/>
</dbReference>
<dbReference type="EMBL" id="CP000094">
    <property type="protein sequence ID" value="ABA72484.1"/>
    <property type="molecule type" value="Genomic_DNA"/>
</dbReference>
<gene>
    <name evidence="1" type="ordered locus">Pfl01_0741</name>
</gene>
<protein>
    <recommendedName>
        <fullName evidence="3">DNA sulfur modification protein DndE</fullName>
    </recommendedName>
</protein>
<dbReference type="InterPro" id="IPR014969">
    <property type="entry name" value="DNA_S_DndE"/>
</dbReference>
<dbReference type="NCBIfam" id="TIGR03184">
    <property type="entry name" value="DNA_S_dndE"/>
    <property type="match status" value="1"/>
</dbReference>